<evidence type="ECO:0000313" key="3">
    <source>
        <dbReference type="Proteomes" id="UP000634179"/>
    </source>
</evidence>
<dbReference type="Gene3D" id="1.10.30.50">
    <property type="match status" value="1"/>
</dbReference>
<proteinExistence type="predicted"/>
<reference evidence="2" key="1">
    <citation type="submission" date="2020-11" db="EMBL/GenBank/DDBJ databases">
        <title>Enhanced detection system for hospital associated transmission using whole genome sequencing surveillance.</title>
        <authorList>
            <person name="Harrison L.H."/>
            <person name="Van Tyne D."/>
            <person name="Marsh J.W."/>
            <person name="Griffith M.P."/>
            <person name="Snyder D.J."/>
            <person name="Cooper V.S."/>
            <person name="Mustapha M."/>
        </authorList>
    </citation>
    <scope>NUCLEOTIDE SEQUENCE</scope>
    <source>
        <strain evidence="2">STEN00053</strain>
    </source>
</reference>
<organism evidence="2 3">
    <name type="scientific">Stenotrophomonas maltophilia</name>
    <name type="common">Pseudomonas maltophilia</name>
    <name type="synonym">Xanthomonas maltophilia</name>
    <dbReference type="NCBI Taxonomy" id="40324"/>
    <lineage>
        <taxon>Bacteria</taxon>
        <taxon>Pseudomonadati</taxon>
        <taxon>Pseudomonadota</taxon>
        <taxon>Gammaproteobacteria</taxon>
        <taxon>Lysobacterales</taxon>
        <taxon>Lysobacteraceae</taxon>
        <taxon>Stenotrophomonas</taxon>
        <taxon>Stenotrophomonas maltophilia group</taxon>
    </lineage>
</organism>
<dbReference type="GO" id="GO:0008270">
    <property type="term" value="F:zinc ion binding"/>
    <property type="evidence" value="ECO:0007669"/>
    <property type="project" value="InterPro"/>
</dbReference>
<dbReference type="RefSeq" id="WP_076739360.1">
    <property type="nucleotide sequence ID" value="NZ_CBCPIZ010000001.1"/>
</dbReference>
<feature type="domain" description="HNH" evidence="1">
    <location>
        <begin position="49"/>
        <end position="82"/>
    </location>
</feature>
<dbReference type="Pfam" id="PF01844">
    <property type="entry name" value="HNH"/>
    <property type="match status" value="1"/>
</dbReference>
<gene>
    <name evidence="2" type="ORF">I5V89_12880</name>
</gene>
<comment type="caution">
    <text evidence="2">The sequence shown here is derived from an EMBL/GenBank/DDBJ whole genome shotgun (WGS) entry which is preliminary data.</text>
</comment>
<dbReference type="AlphaFoldDB" id="A0A2R3Q2L4"/>
<keyword evidence="2" id="KW-0540">Nuclease</keyword>
<keyword evidence="2" id="KW-0255">Endonuclease</keyword>
<protein>
    <submittedName>
        <fullName evidence="2">HNH endonuclease</fullName>
    </submittedName>
</protein>
<evidence type="ECO:0000259" key="1">
    <source>
        <dbReference type="Pfam" id="PF01844"/>
    </source>
</evidence>
<name>A0A2R3Q2L4_STEMA</name>
<evidence type="ECO:0000313" key="2">
    <source>
        <dbReference type="EMBL" id="MBH1790766.1"/>
    </source>
</evidence>
<dbReference type="EMBL" id="JADUOV010000008">
    <property type="protein sequence ID" value="MBH1790766.1"/>
    <property type="molecule type" value="Genomic_DNA"/>
</dbReference>
<dbReference type="InterPro" id="IPR002711">
    <property type="entry name" value="HNH"/>
</dbReference>
<dbReference type="Proteomes" id="UP000634179">
    <property type="component" value="Unassembled WGS sequence"/>
</dbReference>
<sequence>MPNLQRLRTEAFLAQKGRCCYCSVPMWNASPDELKPFGLRAKTATPLRCTAEHLVAQQEGGKDVAGNIAAACWLCNTRRHKRKSPPSPEAYRAFVQNRLAKGKWHPPSVAKLRLRTCGTQPPDG</sequence>
<accession>A0A2R3Q2L4</accession>
<dbReference type="GO" id="GO:0004519">
    <property type="term" value="F:endonuclease activity"/>
    <property type="evidence" value="ECO:0007669"/>
    <property type="project" value="UniProtKB-KW"/>
</dbReference>
<dbReference type="GO" id="GO:0003676">
    <property type="term" value="F:nucleic acid binding"/>
    <property type="evidence" value="ECO:0007669"/>
    <property type="project" value="InterPro"/>
</dbReference>
<keyword evidence="2" id="KW-0378">Hydrolase</keyword>